<dbReference type="PANTHER" id="PTHR42872:SF6">
    <property type="entry name" value="PROTEIN-GLUTAMATE METHYLESTERASE_PROTEIN-GLUTAMINE GLUTAMINASE"/>
    <property type="match status" value="1"/>
</dbReference>
<comment type="caution">
    <text evidence="10">The sequence shown here is derived from an EMBL/GenBank/DDBJ whole genome shotgun (WGS) entry which is preliminary data.</text>
</comment>
<dbReference type="CDD" id="cd17541">
    <property type="entry name" value="REC_CheB-like"/>
    <property type="match status" value="1"/>
</dbReference>
<dbReference type="InterPro" id="IPR000673">
    <property type="entry name" value="Sig_transdc_resp-reg_Me-estase"/>
</dbReference>
<dbReference type="OrthoDB" id="9793421at2"/>
<evidence type="ECO:0000256" key="1">
    <source>
        <dbReference type="ARBA" id="ARBA00022490"/>
    </source>
</evidence>
<evidence type="ECO:0000313" key="10">
    <source>
        <dbReference type="EMBL" id="TPH12750.1"/>
    </source>
</evidence>
<feature type="active site" evidence="5 6">
    <location>
        <position position="200"/>
    </location>
</feature>
<dbReference type="InterPro" id="IPR035909">
    <property type="entry name" value="CheB_C"/>
</dbReference>
<sequence>MELIKVLVVDDSAVIRSIVKESLSQTAGIEVVGEAEDPFVARDLIKQLNPDVLTLDVEMPKMDGITFLKNLMRLRPMPVVMLSTLTTKGADITLQALELGAVDFIAKPSVQELLATQASFQDVLVEKIQEAFSVDQRNFKLVDLVAKNKNDPTLSTSSFKGIKRANHLIAIGASTGGTDAIKRVLTQLPKNSPPIVIAQHIPKAFSLRFAERLNNNCSLEVKEANHGQKIKEGHVYIAPGDKHLEIVSKNGALFTTLTDGPEVNRHKPSVDVLFDSLINFADNVQAVLLTGMGQDGAQSMLRLKEHGANTIIQDKYSSLIWGMPGRAFDLRAHTVEAPLDMIPNILLNYAQLSKSEMKEKLNEH</sequence>
<evidence type="ECO:0000256" key="2">
    <source>
        <dbReference type="ARBA" id="ARBA00022500"/>
    </source>
</evidence>
<comment type="catalytic activity">
    <reaction evidence="4 5">
        <text>[protein]-L-glutamate 5-O-methyl ester + H2O = L-glutamyl-[protein] + methanol + H(+)</text>
        <dbReference type="Rhea" id="RHEA:23236"/>
        <dbReference type="Rhea" id="RHEA-COMP:10208"/>
        <dbReference type="Rhea" id="RHEA-COMP:10311"/>
        <dbReference type="ChEBI" id="CHEBI:15377"/>
        <dbReference type="ChEBI" id="CHEBI:15378"/>
        <dbReference type="ChEBI" id="CHEBI:17790"/>
        <dbReference type="ChEBI" id="CHEBI:29973"/>
        <dbReference type="ChEBI" id="CHEBI:82795"/>
        <dbReference type="EC" id="3.1.1.61"/>
    </reaction>
</comment>
<evidence type="ECO:0000256" key="4">
    <source>
        <dbReference type="ARBA" id="ARBA00048267"/>
    </source>
</evidence>
<dbReference type="Pfam" id="PF00072">
    <property type="entry name" value="Response_reg"/>
    <property type="match status" value="1"/>
</dbReference>
<dbReference type="Pfam" id="PF01339">
    <property type="entry name" value="CheB_methylest"/>
    <property type="match status" value="1"/>
</dbReference>
<accession>A0A502KM96</accession>
<comment type="similarity">
    <text evidence="5">Belongs to the CheB family.</text>
</comment>
<dbReference type="InterPro" id="IPR011006">
    <property type="entry name" value="CheY-like_superfamily"/>
</dbReference>
<evidence type="ECO:0000256" key="6">
    <source>
        <dbReference type="PROSITE-ProRule" id="PRU00050"/>
    </source>
</evidence>
<dbReference type="EC" id="3.5.1.44" evidence="5"/>
<reference evidence="10 11" key="1">
    <citation type="submission" date="2019-01" db="EMBL/GenBank/DDBJ databases">
        <title>Litorilituus lipolytica sp. nov., isolated from intertidal sand of the Yellow Sea in China.</title>
        <authorList>
            <person name="Liu A."/>
        </authorList>
    </citation>
    <scope>NUCLEOTIDE SEQUENCE [LARGE SCALE GENOMIC DNA]</scope>
    <source>
        <strain evidence="10 11">RZ04</strain>
    </source>
</reference>
<keyword evidence="3 5" id="KW-0378">Hydrolase</keyword>
<comment type="PTM">
    <text evidence="5">Phosphorylated by CheA. Phosphorylation of the N-terminal regulatory domain activates the methylesterase activity.</text>
</comment>
<name>A0A502KM96_9GAMM</name>
<evidence type="ECO:0000259" key="9">
    <source>
        <dbReference type="PROSITE" id="PS50122"/>
    </source>
</evidence>
<dbReference type="GO" id="GO:0005737">
    <property type="term" value="C:cytoplasm"/>
    <property type="evidence" value="ECO:0007669"/>
    <property type="project" value="UniProtKB-SubCell"/>
</dbReference>
<dbReference type="Proteomes" id="UP000315303">
    <property type="component" value="Unassembled WGS sequence"/>
</dbReference>
<dbReference type="InterPro" id="IPR008248">
    <property type="entry name" value="CheB-like"/>
</dbReference>
<evidence type="ECO:0000256" key="3">
    <source>
        <dbReference type="ARBA" id="ARBA00022801"/>
    </source>
</evidence>
<feature type="domain" description="CheB-type methylesterase" evidence="9">
    <location>
        <begin position="162"/>
        <end position="353"/>
    </location>
</feature>
<dbReference type="GO" id="GO:0008984">
    <property type="term" value="F:protein-glutamate methylesterase activity"/>
    <property type="evidence" value="ECO:0007669"/>
    <property type="project" value="UniProtKB-UniRule"/>
</dbReference>
<dbReference type="GO" id="GO:0050568">
    <property type="term" value="F:protein-glutamine glutaminase activity"/>
    <property type="evidence" value="ECO:0007669"/>
    <property type="project" value="UniProtKB-UniRule"/>
</dbReference>
<keyword evidence="5 7" id="KW-0597">Phosphoprotein</keyword>
<dbReference type="InterPro" id="IPR001789">
    <property type="entry name" value="Sig_transdc_resp-reg_receiver"/>
</dbReference>
<dbReference type="EC" id="3.1.1.61" evidence="5"/>
<comment type="domain">
    <text evidence="5">Contains a C-terminal catalytic domain, and an N-terminal region which modulates catalytic activity.</text>
</comment>
<dbReference type="SUPFAM" id="SSF52172">
    <property type="entry name" value="CheY-like"/>
    <property type="match status" value="1"/>
</dbReference>
<feature type="modified residue" description="4-aspartylphosphate" evidence="5 7">
    <location>
        <position position="56"/>
    </location>
</feature>
<dbReference type="Gene3D" id="3.40.50.180">
    <property type="entry name" value="Methylesterase CheB, C-terminal domain"/>
    <property type="match status" value="1"/>
</dbReference>
<feature type="active site" evidence="5 6">
    <location>
        <position position="295"/>
    </location>
</feature>
<feature type="domain" description="Response regulatory" evidence="8">
    <location>
        <begin position="5"/>
        <end position="122"/>
    </location>
</feature>
<gene>
    <name evidence="5" type="primary">cheB</name>
    <name evidence="10" type="ORF">EPA86_15060</name>
</gene>
<dbReference type="SUPFAM" id="SSF52738">
    <property type="entry name" value="Methylesterase CheB, C-terminal domain"/>
    <property type="match status" value="1"/>
</dbReference>
<organism evidence="10 11">
    <name type="scientific">Litorilituus lipolyticus</name>
    <dbReference type="NCBI Taxonomy" id="2491017"/>
    <lineage>
        <taxon>Bacteria</taxon>
        <taxon>Pseudomonadati</taxon>
        <taxon>Pseudomonadota</taxon>
        <taxon>Gammaproteobacteria</taxon>
        <taxon>Alteromonadales</taxon>
        <taxon>Colwelliaceae</taxon>
        <taxon>Litorilituus</taxon>
    </lineage>
</organism>
<comment type="subcellular location">
    <subcellularLocation>
        <location evidence="5">Cytoplasm</location>
    </subcellularLocation>
</comment>
<dbReference type="AlphaFoldDB" id="A0A502KM96"/>
<proteinExistence type="inferred from homology"/>
<comment type="function">
    <text evidence="5">Involved in chemotaxis. Part of a chemotaxis signal transduction system that modulates chemotaxis in response to various stimuli. Catalyzes the demethylation of specific methylglutamate residues introduced into the chemoreceptors (methyl-accepting chemotaxis proteins or MCP) by CheR. Also mediates the irreversible deamidation of specific glutamine residues to glutamic acid.</text>
</comment>
<dbReference type="CDD" id="cd16432">
    <property type="entry name" value="CheB_Rec"/>
    <property type="match status" value="1"/>
</dbReference>
<evidence type="ECO:0000256" key="7">
    <source>
        <dbReference type="PROSITE-ProRule" id="PRU00169"/>
    </source>
</evidence>
<keyword evidence="2 5" id="KW-0145">Chemotaxis</keyword>
<dbReference type="HAMAP" id="MF_00099">
    <property type="entry name" value="CheB_chemtxs"/>
    <property type="match status" value="1"/>
</dbReference>
<evidence type="ECO:0000259" key="8">
    <source>
        <dbReference type="PROSITE" id="PS50110"/>
    </source>
</evidence>
<dbReference type="NCBIfam" id="NF009206">
    <property type="entry name" value="PRK12555.1"/>
    <property type="match status" value="1"/>
</dbReference>
<dbReference type="PIRSF" id="PIRSF000876">
    <property type="entry name" value="RR_chemtxs_CheB"/>
    <property type="match status" value="1"/>
</dbReference>
<dbReference type="NCBIfam" id="NF001965">
    <property type="entry name" value="PRK00742.1"/>
    <property type="match status" value="1"/>
</dbReference>
<dbReference type="PROSITE" id="PS50122">
    <property type="entry name" value="CHEB"/>
    <property type="match status" value="1"/>
</dbReference>
<dbReference type="SMART" id="SM00448">
    <property type="entry name" value="REC"/>
    <property type="match status" value="1"/>
</dbReference>
<keyword evidence="11" id="KW-1185">Reference proteome</keyword>
<dbReference type="EMBL" id="SAWY01000038">
    <property type="protein sequence ID" value="TPH12750.1"/>
    <property type="molecule type" value="Genomic_DNA"/>
</dbReference>
<dbReference type="GO" id="GO:0006935">
    <property type="term" value="P:chemotaxis"/>
    <property type="evidence" value="ECO:0007669"/>
    <property type="project" value="UniProtKB-UniRule"/>
</dbReference>
<evidence type="ECO:0000256" key="5">
    <source>
        <dbReference type="HAMAP-Rule" id="MF_00099"/>
    </source>
</evidence>
<protein>
    <recommendedName>
        <fullName evidence="5">Protein-glutamate methylesterase/protein-glutamine glutaminase</fullName>
        <ecNumber evidence="5">3.1.1.61</ecNumber>
        <ecNumber evidence="5">3.5.1.44</ecNumber>
    </recommendedName>
</protein>
<dbReference type="PROSITE" id="PS50110">
    <property type="entry name" value="RESPONSE_REGULATORY"/>
    <property type="match status" value="1"/>
</dbReference>
<dbReference type="Gene3D" id="3.40.50.2300">
    <property type="match status" value="1"/>
</dbReference>
<feature type="active site" evidence="5 6">
    <location>
        <position position="174"/>
    </location>
</feature>
<comment type="catalytic activity">
    <reaction evidence="5">
        <text>L-glutaminyl-[protein] + H2O = L-glutamyl-[protein] + NH4(+)</text>
        <dbReference type="Rhea" id="RHEA:16441"/>
        <dbReference type="Rhea" id="RHEA-COMP:10207"/>
        <dbReference type="Rhea" id="RHEA-COMP:10208"/>
        <dbReference type="ChEBI" id="CHEBI:15377"/>
        <dbReference type="ChEBI" id="CHEBI:28938"/>
        <dbReference type="ChEBI" id="CHEBI:29973"/>
        <dbReference type="ChEBI" id="CHEBI:30011"/>
        <dbReference type="EC" id="3.5.1.44"/>
    </reaction>
</comment>
<dbReference type="PANTHER" id="PTHR42872">
    <property type="entry name" value="PROTEIN-GLUTAMATE METHYLESTERASE/PROTEIN-GLUTAMINE GLUTAMINASE"/>
    <property type="match status" value="1"/>
</dbReference>
<evidence type="ECO:0000313" key="11">
    <source>
        <dbReference type="Proteomes" id="UP000315303"/>
    </source>
</evidence>
<dbReference type="GO" id="GO:0000156">
    <property type="term" value="F:phosphorelay response regulator activity"/>
    <property type="evidence" value="ECO:0007669"/>
    <property type="project" value="InterPro"/>
</dbReference>
<keyword evidence="1 5" id="KW-0963">Cytoplasm</keyword>